<dbReference type="EMBL" id="BDIP01002921">
    <property type="protein sequence ID" value="GIQ87022.1"/>
    <property type="molecule type" value="Genomic_DNA"/>
</dbReference>
<feature type="transmembrane region" description="Helical" evidence="1">
    <location>
        <begin position="77"/>
        <end position="99"/>
    </location>
</feature>
<keyword evidence="1" id="KW-0812">Transmembrane</keyword>
<dbReference type="AlphaFoldDB" id="A0A9K3D2H4"/>
<organism evidence="2 3">
    <name type="scientific">Kipferlia bialata</name>
    <dbReference type="NCBI Taxonomy" id="797122"/>
    <lineage>
        <taxon>Eukaryota</taxon>
        <taxon>Metamonada</taxon>
        <taxon>Carpediemonas-like organisms</taxon>
        <taxon>Kipferlia</taxon>
    </lineage>
</organism>
<evidence type="ECO:0000313" key="3">
    <source>
        <dbReference type="Proteomes" id="UP000265618"/>
    </source>
</evidence>
<keyword evidence="3" id="KW-1185">Reference proteome</keyword>
<gene>
    <name evidence="2" type="ORF">KIPB_008979</name>
</gene>
<name>A0A9K3D2H4_9EUKA</name>
<accession>A0A9K3D2H4</accession>
<dbReference type="Proteomes" id="UP000265618">
    <property type="component" value="Unassembled WGS sequence"/>
</dbReference>
<sequence length="114" mass="12417">MATAGREGAITPDDPEWSQVAEFIPADPAVVTRTMGQLTKRFNRICIFFLAVSLFQIVGGCKALPGPFSYVCYTTSLVFPLFLCAFIAWGVIGLGFTCCRMSHQAQLSVREMGA</sequence>
<proteinExistence type="predicted"/>
<comment type="caution">
    <text evidence="2">The sequence shown here is derived from an EMBL/GenBank/DDBJ whole genome shotgun (WGS) entry which is preliminary data.</text>
</comment>
<reference evidence="2 3" key="1">
    <citation type="journal article" date="2018" name="PLoS ONE">
        <title>The draft genome of Kipferlia bialata reveals reductive genome evolution in fornicate parasites.</title>
        <authorList>
            <person name="Tanifuji G."/>
            <person name="Takabayashi S."/>
            <person name="Kume K."/>
            <person name="Takagi M."/>
            <person name="Nakayama T."/>
            <person name="Kamikawa R."/>
            <person name="Inagaki Y."/>
            <person name="Hashimoto T."/>
        </authorList>
    </citation>
    <scope>NUCLEOTIDE SEQUENCE [LARGE SCALE GENOMIC DNA]</scope>
    <source>
        <strain evidence="2">NY0173</strain>
    </source>
</reference>
<keyword evidence="1" id="KW-0472">Membrane</keyword>
<evidence type="ECO:0000313" key="2">
    <source>
        <dbReference type="EMBL" id="GIQ87022.1"/>
    </source>
</evidence>
<keyword evidence="1" id="KW-1133">Transmembrane helix</keyword>
<feature type="transmembrane region" description="Helical" evidence="1">
    <location>
        <begin position="45"/>
        <end position="65"/>
    </location>
</feature>
<protein>
    <submittedName>
        <fullName evidence="2">Uncharacterized protein</fullName>
    </submittedName>
</protein>
<evidence type="ECO:0000256" key="1">
    <source>
        <dbReference type="SAM" id="Phobius"/>
    </source>
</evidence>